<dbReference type="Proteomes" id="UP000715441">
    <property type="component" value="Unassembled WGS sequence"/>
</dbReference>
<name>A0ABX1JI20_9PSEU</name>
<proteinExistence type="predicted"/>
<evidence type="ECO:0000313" key="1">
    <source>
        <dbReference type="EMBL" id="NKQ58231.1"/>
    </source>
</evidence>
<organism evidence="1 2">
    <name type="scientific">Amycolatopsis acididurans</name>
    <dbReference type="NCBI Taxonomy" id="2724524"/>
    <lineage>
        <taxon>Bacteria</taxon>
        <taxon>Bacillati</taxon>
        <taxon>Actinomycetota</taxon>
        <taxon>Actinomycetes</taxon>
        <taxon>Pseudonocardiales</taxon>
        <taxon>Pseudonocardiaceae</taxon>
        <taxon>Amycolatopsis</taxon>
    </lineage>
</organism>
<dbReference type="RefSeq" id="WP_168521863.1">
    <property type="nucleotide sequence ID" value="NZ_JAAXLS010000051.1"/>
</dbReference>
<reference evidence="1 2" key="1">
    <citation type="submission" date="2020-04" db="EMBL/GenBank/DDBJ databases">
        <title>Novel species.</title>
        <authorList>
            <person name="Teo W.F.A."/>
            <person name="Lipun K."/>
            <person name="Srisuk N."/>
            <person name="Duangmal K."/>
        </authorList>
    </citation>
    <scope>NUCLEOTIDE SEQUENCE [LARGE SCALE GENOMIC DNA]</scope>
    <source>
        <strain evidence="1 2">K13G38</strain>
    </source>
</reference>
<dbReference type="EMBL" id="JAAXLS010000051">
    <property type="protein sequence ID" value="NKQ58231.1"/>
    <property type="molecule type" value="Genomic_DNA"/>
</dbReference>
<evidence type="ECO:0008006" key="3">
    <source>
        <dbReference type="Google" id="ProtNLM"/>
    </source>
</evidence>
<sequence length="139" mass="14414">MMTPNGRQVSVERRAEGLAAAARTDRSALLALAEPIAARGEVTVEVAPEPRTVMTVLETPIGQQCLTEVVVTTAAVTVAGTRGWGCVLGWDAEAALAAALADAADPAGADRLAEAALRAEEHDRGARVAQVRTTRMEVA</sequence>
<protein>
    <recommendedName>
        <fullName evidence="3">Phosphonate C-P lyase system protein PhnG</fullName>
    </recommendedName>
</protein>
<accession>A0ABX1JI20</accession>
<comment type="caution">
    <text evidence="1">The sequence shown here is derived from an EMBL/GenBank/DDBJ whole genome shotgun (WGS) entry which is preliminary data.</text>
</comment>
<evidence type="ECO:0000313" key="2">
    <source>
        <dbReference type="Proteomes" id="UP000715441"/>
    </source>
</evidence>
<keyword evidence="2" id="KW-1185">Reference proteome</keyword>
<gene>
    <name evidence="1" type="ORF">HFP15_35805</name>
</gene>